<gene>
    <name evidence="2" type="ORF">JWS13_26905</name>
</gene>
<keyword evidence="1" id="KW-0812">Transmembrane</keyword>
<feature type="transmembrane region" description="Helical" evidence="1">
    <location>
        <begin position="40"/>
        <end position="59"/>
    </location>
</feature>
<reference evidence="2 3" key="1">
    <citation type="journal article" date="2021" name="Microbiol. Resour. Announc.">
        <title>Complete Genome Sequences of Two Rhodococcus sp. Strains with Large and Linear Chromosomes, Isolated from Apple Rhizosphere.</title>
        <authorList>
            <person name="Benning S."/>
            <person name="Brugnone N."/>
            <person name="Siani R."/>
            <person name="Kublik S."/>
            <person name="Schloter M."/>
            <person name="Rad V."/>
        </authorList>
    </citation>
    <scope>NUCLEOTIDE SEQUENCE [LARGE SCALE GENOMIC DNA]</scope>
    <source>
        <strain evidence="2 3">R79</strain>
    </source>
</reference>
<dbReference type="Proteomes" id="UP000662986">
    <property type="component" value="Chromosome"/>
</dbReference>
<feature type="transmembrane region" description="Helical" evidence="1">
    <location>
        <begin position="66"/>
        <end position="88"/>
    </location>
</feature>
<keyword evidence="1" id="KW-0472">Membrane</keyword>
<reference evidence="2 3" key="2">
    <citation type="journal article" date="2022" name="Arch. Microbiol.">
        <title>Rhodococcus pseudokoreensis sp. nov. isolated from the rhizosphere of young M26 apple rootstocks.</title>
        <authorList>
            <person name="Kampfer P."/>
            <person name="Glaeser S.P."/>
            <person name="Blom J."/>
            <person name="Wolf J."/>
            <person name="Benning S."/>
            <person name="Schloter M."/>
            <person name="Neumann-Schaal M."/>
        </authorList>
    </citation>
    <scope>NUCLEOTIDE SEQUENCE [LARGE SCALE GENOMIC DNA]</scope>
    <source>
        <strain evidence="2 3">R79</strain>
    </source>
</reference>
<keyword evidence="1" id="KW-1133">Transmembrane helix</keyword>
<proteinExistence type="predicted"/>
<evidence type="ECO:0000256" key="1">
    <source>
        <dbReference type="SAM" id="Phobius"/>
    </source>
</evidence>
<sequence length="176" mass="17254">MNSRTEVLAQVRGAVVGSSSGAVSIAAHGMAGGGMPPNEASVVLLLVACAAVGAAVAALRITGRDGLVLVAALATGQLIGHTTLGLAGEHAHGLGLSTPMIAAHLAAIAVSAALVRGAERACLRALAAVTRIVLAILTPAPVRTATWSATPVYRAKLSLRLLVGSAAGTRGPPALV</sequence>
<keyword evidence="3" id="KW-1185">Reference proteome</keyword>
<feature type="transmembrane region" description="Helical" evidence="1">
    <location>
        <begin position="94"/>
        <end position="115"/>
    </location>
</feature>
<organism evidence="2 3">
    <name type="scientific">Rhodococcus pseudokoreensis</name>
    <dbReference type="NCBI Taxonomy" id="2811421"/>
    <lineage>
        <taxon>Bacteria</taxon>
        <taxon>Bacillati</taxon>
        <taxon>Actinomycetota</taxon>
        <taxon>Actinomycetes</taxon>
        <taxon>Mycobacteriales</taxon>
        <taxon>Nocardiaceae</taxon>
        <taxon>Rhodococcus</taxon>
    </lineage>
</organism>
<name>A0A974W694_9NOCA</name>
<evidence type="ECO:0000313" key="3">
    <source>
        <dbReference type="Proteomes" id="UP000662986"/>
    </source>
</evidence>
<evidence type="ECO:0000313" key="2">
    <source>
        <dbReference type="EMBL" id="QSE92010.1"/>
    </source>
</evidence>
<dbReference type="EMBL" id="CP070619">
    <property type="protein sequence ID" value="QSE92010.1"/>
    <property type="molecule type" value="Genomic_DNA"/>
</dbReference>
<protein>
    <submittedName>
        <fullName evidence="2">Uncharacterized protein</fullName>
    </submittedName>
</protein>
<dbReference type="RefSeq" id="WP_206008379.1">
    <property type="nucleotide sequence ID" value="NZ_CP070619.1"/>
</dbReference>
<accession>A0A974W694</accession>